<proteinExistence type="predicted"/>
<dbReference type="HOGENOM" id="CLU_2925578_0_0_1"/>
<reference evidence="1 2" key="1">
    <citation type="journal article" date="2008" name="Nature">
        <title>The genome of the model beetle and pest Tribolium castaneum.</title>
        <authorList>
            <consortium name="Tribolium Genome Sequencing Consortium"/>
            <person name="Richards S."/>
            <person name="Gibbs R.A."/>
            <person name="Weinstock G.M."/>
            <person name="Brown S.J."/>
            <person name="Denell R."/>
            <person name="Beeman R.W."/>
            <person name="Gibbs R."/>
            <person name="Beeman R.W."/>
            <person name="Brown S.J."/>
            <person name="Bucher G."/>
            <person name="Friedrich M."/>
            <person name="Grimmelikhuijzen C.J."/>
            <person name="Klingler M."/>
            <person name="Lorenzen M."/>
            <person name="Richards S."/>
            <person name="Roth S."/>
            <person name="Schroder R."/>
            <person name="Tautz D."/>
            <person name="Zdobnov E.M."/>
            <person name="Muzny D."/>
            <person name="Gibbs R.A."/>
            <person name="Weinstock G.M."/>
            <person name="Attaway T."/>
            <person name="Bell S."/>
            <person name="Buhay C.J."/>
            <person name="Chandrabose M.N."/>
            <person name="Chavez D."/>
            <person name="Clerk-Blankenburg K.P."/>
            <person name="Cree A."/>
            <person name="Dao M."/>
            <person name="Davis C."/>
            <person name="Chacko J."/>
            <person name="Dinh H."/>
            <person name="Dugan-Rocha S."/>
            <person name="Fowler G."/>
            <person name="Garner T.T."/>
            <person name="Garnes J."/>
            <person name="Gnirke A."/>
            <person name="Hawes A."/>
            <person name="Hernandez J."/>
            <person name="Hines S."/>
            <person name="Holder M."/>
            <person name="Hume J."/>
            <person name="Jhangiani S.N."/>
            <person name="Joshi V."/>
            <person name="Khan Z.M."/>
            <person name="Jackson L."/>
            <person name="Kovar C."/>
            <person name="Kowis A."/>
            <person name="Lee S."/>
            <person name="Lewis L.R."/>
            <person name="Margolis J."/>
            <person name="Morgan M."/>
            <person name="Nazareth L.V."/>
            <person name="Nguyen N."/>
            <person name="Okwuonu G."/>
            <person name="Parker D."/>
            <person name="Richards S."/>
            <person name="Ruiz S.J."/>
            <person name="Santibanez J."/>
            <person name="Savard J."/>
            <person name="Scherer S.E."/>
            <person name="Schneider B."/>
            <person name="Sodergren E."/>
            <person name="Tautz D."/>
            <person name="Vattahil S."/>
            <person name="Villasana D."/>
            <person name="White C.S."/>
            <person name="Wright R."/>
            <person name="Park Y."/>
            <person name="Beeman R.W."/>
            <person name="Lord J."/>
            <person name="Oppert B."/>
            <person name="Lorenzen M."/>
            <person name="Brown S."/>
            <person name="Wang L."/>
            <person name="Savard J."/>
            <person name="Tautz D."/>
            <person name="Richards S."/>
            <person name="Weinstock G."/>
            <person name="Gibbs R.A."/>
            <person name="Liu Y."/>
            <person name="Worley K."/>
            <person name="Weinstock G."/>
            <person name="Elsik C.G."/>
            <person name="Reese J.T."/>
            <person name="Elhaik E."/>
            <person name="Landan G."/>
            <person name="Graur D."/>
            <person name="Arensburger P."/>
            <person name="Atkinson P."/>
            <person name="Beeman R.W."/>
            <person name="Beidler J."/>
            <person name="Brown S.J."/>
            <person name="Demuth J.P."/>
            <person name="Drury D.W."/>
            <person name="Du Y.Z."/>
            <person name="Fujiwara H."/>
            <person name="Lorenzen M."/>
            <person name="Maselli V."/>
            <person name="Osanai M."/>
            <person name="Park Y."/>
            <person name="Robertson H.M."/>
            <person name="Tu Z."/>
            <person name="Wang J.J."/>
            <person name="Wang S."/>
            <person name="Richards S."/>
            <person name="Song H."/>
            <person name="Zhang L."/>
            <person name="Sodergren E."/>
            <person name="Werner D."/>
            <person name="Stanke M."/>
            <person name="Morgenstern B."/>
            <person name="Solovyev V."/>
            <person name="Kosarev P."/>
            <person name="Brown G."/>
            <person name="Chen H.C."/>
            <person name="Ermolaeva O."/>
            <person name="Hlavina W."/>
            <person name="Kapustin Y."/>
            <person name="Kiryutin B."/>
            <person name="Kitts P."/>
            <person name="Maglott D."/>
            <person name="Pruitt K."/>
            <person name="Sapojnikov V."/>
            <person name="Souvorov A."/>
            <person name="Mackey A.J."/>
            <person name="Waterhouse R.M."/>
            <person name="Wyder S."/>
            <person name="Zdobnov E.M."/>
            <person name="Zdobnov E.M."/>
            <person name="Wyder S."/>
            <person name="Kriventseva E.V."/>
            <person name="Kadowaki T."/>
            <person name="Bork P."/>
            <person name="Aranda M."/>
            <person name="Bao R."/>
            <person name="Beermann A."/>
            <person name="Berns N."/>
            <person name="Bolognesi R."/>
            <person name="Bonneton F."/>
            <person name="Bopp D."/>
            <person name="Brown S.J."/>
            <person name="Bucher G."/>
            <person name="Butts T."/>
            <person name="Chaumot A."/>
            <person name="Denell R.E."/>
            <person name="Ferrier D.E."/>
            <person name="Friedrich M."/>
            <person name="Gordon C.M."/>
            <person name="Jindra M."/>
            <person name="Klingler M."/>
            <person name="Lan Q."/>
            <person name="Lattorff H.M."/>
            <person name="Laudet V."/>
            <person name="von Levetsow C."/>
            <person name="Liu Z."/>
            <person name="Lutz R."/>
            <person name="Lynch J.A."/>
            <person name="da Fonseca R.N."/>
            <person name="Posnien N."/>
            <person name="Reuter R."/>
            <person name="Roth S."/>
            <person name="Savard J."/>
            <person name="Schinko J.B."/>
            <person name="Schmitt C."/>
            <person name="Schoppmeier M."/>
            <person name="Schroder R."/>
            <person name="Shippy T.D."/>
            <person name="Simonnet F."/>
            <person name="Marques-Souza H."/>
            <person name="Tautz D."/>
            <person name="Tomoyasu Y."/>
            <person name="Trauner J."/>
            <person name="Van der Zee M."/>
            <person name="Vervoort M."/>
            <person name="Wittkopp N."/>
            <person name="Wimmer E.A."/>
            <person name="Yang X."/>
            <person name="Jones A.K."/>
            <person name="Sattelle D.B."/>
            <person name="Ebert P.R."/>
            <person name="Nelson D."/>
            <person name="Scott J.G."/>
            <person name="Beeman R.W."/>
            <person name="Muthukrishnan S."/>
            <person name="Kramer K.J."/>
            <person name="Arakane Y."/>
            <person name="Beeman R.W."/>
            <person name="Zhu Q."/>
            <person name="Hogenkamp D."/>
            <person name="Dixit R."/>
            <person name="Oppert B."/>
            <person name="Jiang H."/>
            <person name="Zou Z."/>
            <person name="Marshall J."/>
            <person name="Elpidina E."/>
            <person name="Vinokurov K."/>
            <person name="Oppert C."/>
            <person name="Zou Z."/>
            <person name="Evans J."/>
            <person name="Lu Z."/>
            <person name="Zhao P."/>
            <person name="Sumathipala N."/>
            <person name="Altincicek B."/>
            <person name="Vilcinskas A."/>
            <person name="Williams M."/>
            <person name="Hultmark D."/>
            <person name="Hetru C."/>
            <person name="Jiang H."/>
            <person name="Grimmelikhuijzen C.J."/>
            <person name="Hauser F."/>
            <person name="Cazzamali G."/>
            <person name="Williamson M."/>
            <person name="Park Y."/>
            <person name="Li B."/>
            <person name="Tanaka Y."/>
            <person name="Predel R."/>
            <person name="Neupert S."/>
            <person name="Schachtner J."/>
            <person name="Verleyen P."/>
            <person name="Raible F."/>
            <person name="Bork P."/>
            <person name="Friedrich M."/>
            <person name="Walden K.K."/>
            <person name="Robertson H.M."/>
            <person name="Angeli S."/>
            <person name="Foret S."/>
            <person name="Bucher G."/>
            <person name="Schuetz S."/>
            <person name="Maleszka R."/>
            <person name="Wimmer E.A."/>
            <person name="Beeman R.W."/>
            <person name="Lorenzen M."/>
            <person name="Tomoyasu Y."/>
            <person name="Miller S.C."/>
            <person name="Grossmann D."/>
            <person name="Bucher G."/>
        </authorList>
    </citation>
    <scope>NUCLEOTIDE SEQUENCE [LARGE SCALE GENOMIC DNA]</scope>
    <source>
        <strain evidence="1 2">Georgia GA2</strain>
    </source>
</reference>
<evidence type="ECO:0000313" key="2">
    <source>
        <dbReference type="Proteomes" id="UP000007266"/>
    </source>
</evidence>
<dbReference type="EMBL" id="KQ971342">
    <property type="protein sequence ID" value="EFA03916.1"/>
    <property type="molecule type" value="Genomic_DNA"/>
</dbReference>
<gene>
    <name evidence="1" type="primary">GLEAN_14050</name>
    <name evidence="1" type="ORF">TcasGA2_TC014050</name>
</gene>
<keyword evidence="2" id="KW-1185">Reference proteome</keyword>
<sequence length="61" mass="6971">MHFSRYDIGTKSPNPQVQHQFEKFQSNSIGDNNGQVAKLGFVRFSLIKRRTSPSSEQTTKN</sequence>
<name>D6WJX3_TRICA</name>
<organism evidence="1 2">
    <name type="scientific">Tribolium castaneum</name>
    <name type="common">Red flour beetle</name>
    <dbReference type="NCBI Taxonomy" id="7070"/>
    <lineage>
        <taxon>Eukaryota</taxon>
        <taxon>Metazoa</taxon>
        <taxon>Ecdysozoa</taxon>
        <taxon>Arthropoda</taxon>
        <taxon>Hexapoda</taxon>
        <taxon>Insecta</taxon>
        <taxon>Pterygota</taxon>
        <taxon>Neoptera</taxon>
        <taxon>Endopterygota</taxon>
        <taxon>Coleoptera</taxon>
        <taxon>Polyphaga</taxon>
        <taxon>Cucujiformia</taxon>
        <taxon>Tenebrionidae</taxon>
        <taxon>Tenebrionidae incertae sedis</taxon>
        <taxon>Tribolium</taxon>
    </lineage>
</organism>
<evidence type="ECO:0000313" key="1">
    <source>
        <dbReference type="EMBL" id="EFA03916.1"/>
    </source>
</evidence>
<reference evidence="1 2" key="2">
    <citation type="journal article" date="2010" name="Nucleic Acids Res.">
        <title>BeetleBase in 2010: revisions to provide comprehensive genomic information for Tribolium castaneum.</title>
        <authorList>
            <person name="Kim H.S."/>
            <person name="Murphy T."/>
            <person name="Xia J."/>
            <person name="Caragea D."/>
            <person name="Park Y."/>
            <person name="Beeman R.W."/>
            <person name="Lorenzen M.D."/>
            <person name="Butcher S."/>
            <person name="Manak J.R."/>
            <person name="Brown S.J."/>
        </authorList>
    </citation>
    <scope>GENOME REANNOTATION</scope>
    <source>
        <strain evidence="1 2">Georgia GA2</strain>
    </source>
</reference>
<dbReference type="AlphaFoldDB" id="D6WJX3"/>
<dbReference type="InParanoid" id="D6WJX3"/>
<dbReference type="Proteomes" id="UP000007266">
    <property type="component" value="Linkage group 5"/>
</dbReference>
<accession>D6WJX3</accession>
<protein>
    <submittedName>
        <fullName evidence="1">Uncharacterized protein</fullName>
    </submittedName>
</protein>